<organism evidence="3 4">
    <name type="scientific">Trypanosoma cruzi Dm28c</name>
    <dbReference type="NCBI Taxonomy" id="1416333"/>
    <lineage>
        <taxon>Eukaryota</taxon>
        <taxon>Discoba</taxon>
        <taxon>Euglenozoa</taxon>
        <taxon>Kinetoplastea</taxon>
        <taxon>Metakinetoplastina</taxon>
        <taxon>Trypanosomatida</taxon>
        <taxon>Trypanosomatidae</taxon>
        <taxon>Trypanosoma</taxon>
        <taxon>Schizotrypanum</taxon>
    </lineage>
</organism>
<feature type="region of interest" description="Disordered" evidence="1">
    <location>
        <begin position="159"/>
        <end position="203"/>
    </location>
</feature>
<feature type="transmembrane region" description="Helical" evidence="2">
    <location>
        <begin position="316"/>
        <end position="336"/>
    </location>
</feature>
<feature type="compositionally biased region" description="Basic and acidic residues" evidence="1">
    <location>
        <begin position="365"/>
        <end position="377"/>
    </location>
</feature>
<evidence type="ECO:0000313" key="3">
    <source>
        <dbReference type="EMBL" id="ESS69480.1"/>
    </source>
</evidence>
<protein>
    <recommendedName>
        <fullName evidence="5">J domain-containing protein</fullName>
    </recommendedName>
</protein>
<evidence type="ECO:0000313" key="4">
    <source>
        <dbReference type="Proteomes" id="UP000017861"/>
    </source>
</evidence>
<comment type="caution">
    <text evidence="3">The sequence shown here is derived from an EMBL/GenBank/DDBJ whole genome shotgun (WGS) entry which is preliminary data.</text>
</comment>
<gene>
    <name evidence="3" type="ORF">TCDM_01739</name>
</gene>
<keyword evidence="2" id="KW-0812">Transmembrane</keyword>
<name>V5B888_TRYCR</name>
<accession>V5B888</accession>
<dbReference type="SUPFAM" id="SSF46565">
    <property type="entry name" value="Chaperone J-domain"/>
    <property type="match status" value="1"/>
</dbReference>
<dbReference type="VEuPathDB" id="TriTrypDB:TCDM_01739"/>
<dbReference type="OrthoDB" id="248657at2759"/>
<sequence length="377" mass="42082">MVVVVHCGGIFMYGSFKHVGMSGGRFTSAVIRRVVRDRGAERECAVIFGSSRCTATKHTVSSEELRAALRVFSLPDDATDGDIKFCFQKLAKTSHPDVLHRDHSHDHGDHETKYSGVNAETLRSETTAADNMRRGVEAYRLLRQYSREERRMILSLSRAVGEAQQRAQRAYEGQSREQRQGTQDANNGTTSGRGRRPTAEFNNFQRRMERMREEAPPWNVSDRRRRRGGALNRLSFMFGPKGHSAQAAMDRLFREYQRTGGLGDGLGGDPGRPQYPPNSFASTSAAFSPEVELQFMQLRKQAERAAVVDAAVGYRLVFGIFALVFFAFVCMVYATVSRQRVARRGYYTTEASATSTMAGGGGVGEKGHGEERKEQKK</sequence>
<evidence type="ECO:0000256" key="2">
    <source>
        <dbReference type="SAM" id="Phobius"/>
    </source>
</evidence>
<dbReference type="Proteomes" id="UP000017861">
    <property type="component" value="Unassembled WGS sequence"/>
</dbReference>
<reference evidence="3 4" key="1">
    <citation type="journal article" date="2014" name="Genome Announc.">
        <title>Trypanosoma cruzi Clone Dm28c Draft Genome Sequence.</title>
        <authorList>
            <person name="Grisard E.C."/>
            <person name="Teixeira S.M."/>
            <person name="de Almeida L.G."/>
            <person name="Stoco P.H."/>
            <person name="Gerber A.L."/>
            <person name="Talavera-Lopez C."/>
            <person name="Lima O.C."/>
            <person name="Andersson B."/>
            <person name="de Vasconcelos A.T."/>
        </authorList>
    </citation>
    <scope>NUCLEOTIDE SEQUENCE [LARGE SCALE GENOMIC DNA]</scope>
    <source>
        <strain evidence="3 4">Dm28c</strain>
    </source>
</reference>
<proteinExistence type="predicted"/>
<keyword evidence="2" id="KW-0472">Membrane</keyword>
<feature type="region of interest" description="Disordered" evidence="1">
    <location>
        <begin position="354"/>
        <end position="377"/>
    </location>
</feature>
<dbReference type="EMBL" id="AYLP01000011">
    <property type="protein sequence ID" value="ESS69480.1"/>
    <property type="molecule type" value="Genomic_DNA"/>
</dbReference>
<dbReference type="AlphaFoldDB" id="V5B888"/>
<dbReference type="InterPro" id="IPR036869">
    <property type="entry name" value="J_dom_sf"/>
</dbReference>
<feature type="compositionally biased region" description="Polar residues" evidence="1">
    <location>
        <begin position="180"/>
        <end position="192"/>
    </location>
</feature>
<evidence type="ECO:0000256" key="1">
    <source>
        <dbReference type="SAM" id="MobiDB-lite"/>
    </source>
</evidence>
<evidence type="ECO:0008006" key="5">
    <source>
        <dbReference type="Google" id="ProtNLM"/>
    </source>
</evidence>
<keyword evidence="2" id="KW-1133">Transmembrane helix</keyword>